<evidence type="ECO:0000313" key="2">
    <source>
        <dbReference type="Proteomes" id="UP001431010"/>
    </source>
</evidence>
<dbReference type="SUPFAM" id="SSF161266">
    <property type="entry name" value="Gam-like"/>
    <property type="match status" value="1"/>
</dbReference>
<dbReference type="Pfam" id="PF07352">
    <property type="entry name" value="Phage_Mu_Gam"/>
    <property type="match status" value="1"/>
</dbReference>
<reference evidence="1" key="1">
    <citation type="journal article" date="2024" name="Antonie Van Leeuwenhoek">
        <title>Bradyrhizobium ontarionense sp. nov., a novel bacterial symbiont isolated from Aeschynomene indica (Indian jointvetch), harbours photosynthesis, nitrogen fixation and nitrous oxide (N2O) reductase genes.</title>
        <authorList>
            <person name="Bromfield E.S.P."/>
            <person name="Cloutier S."/>
        </authorList>
    </citation>
    <scope>NUCLEOTIDE SEQUENCE</scope>
    <source>
        <strain evidence="1">A19</strain>
    </source>
</reference>
<organism evidence="1 2">
    <name type="scientific">Bradyrhizobium ontarionense</name>
    <dbReference type="NCBI Taxonomy" id="2898149"/>
    <lineage>
        <taxon>Bacteria</taxon>
        <taxon>Pseudomonadati</taxon>
        <taxon>Pseudomonadota</taxon>
        <taxon>Alphaproteobacteria</taxon>
        <taxon>Hyphomicrobiales</taxon>
        <taxon>Nitrobacteraceae</taxon>
        <taxon>Bradyrhizobium</taxon>
    </lineage>
</organism>
<accession>A0ABY3RDX8</accession>
<dbReference type="Proteomes" id="UP001431010">
    <property type="component" value="Chromosome"/>
</dbReference>
<proteinExistence type="predicted"/>
<name>A0ABY3RDX8_9BRAD</name>
<dbReference type="InterPro" id="IPR009951">
    <property type="entry name" value="Host-nuc_inhib_Gam"/>
</dbReference>
<dbReference type="Gene3D" id="1.20.5.170">
    <property type="match status" value="1"/>
</dbReference>
<dbReference type="RefSeq" id="WP_231323625.1">
    <property type="nucleotide sequence ID" value="NZ_CP088156.1"/>
</dbReference>
<keyword evidence="2" id="KW-1185">Reference proteome</keyword>
<evidence type="ECO:0000313" key="1">
    <source>
        <dbReference type="EMBL" id="UFZ05481.1"/>
    </source>
</evidence>
<gene>
    <name evidence="1" type="ORF">LQG66_03955</name>
</gene>
<sequence>MVKRKAAAANVRVPQTKEEAAEMIAEYGATIREISVIELAMLESLAKIKKQAELDAEPHSKKAVELFKGLQIYCEANRQVLLGNSGLKTADLGTGKVSWRHKPAKVSLSGDVEVIVERIYAKAQAALNRDDAVAALSYKAFIRVSSTVDKENMLKNADLARTIDGVTIGSGGEQFEIEPFGAEISEAAE</sequence>
<dbReference type="EMBL" id="CP088156">
    <property type="protein sequence ID" value="UFZ05481.1"/>
    <property type="molecule type" value="Genomic_DNA"/>
</dbReference>
<protein>
    <submittedName>
        <fullName evidence="1">Host-nuclease inhibitor Gam family protein</fullName>
    </submittedName>
</protein>